<dbReference type="PANTHER" id="PTHR11078:SF3">
    <property type="entry name" value="ANTITERMINATION NUSB DOMAIN-CONTAINING PROTEIN"/>
    <property type="match status" value="1"/>
</dbReference>
<dbReference type="RefSeq" id="WP_067480507.1">
    <property type="nucleotide sequence ID" value="NZ_JAQEWG010000001.1"/>
</dbReference>
<name>A0A179EVR7_ENTTH</name>
<gene>
    <name evidence="6" type="primary">nusB</name>
    <name evidence="8" type="ORF">A6E74_00585</name>
</gene>
<dbReference type="InterPro" id="IPR011605">
    <property type="entry name" value="NusB_fam"/>
</dbReference>
<keyword evidence="9" id="KW-1185">Reference proteome</keyword>
<keyword evidence="3 6" id="KW-0694">RNA-binding</keyword>
<dbReference type="Pfam" id="PF01029">
    <property type="entry name" value="NusB"/>
    <property type="match status" value="1"/>
</dbReference>
<dbReference type="Gene3D" id="1.10.940.10">
    <property type="entry name" value="NusB-like"/>
    <property type="match status" value="1"/>
</dbReference>
<keyword evidence="2 6" id="KW-0889">Transcription antitermination</keyword>
<sequence length="149" mass="17104">MNKEISRHKIREMALQALFPLDFNADLTKEDAIMHAIELDQRELINEEESEFVPVYLDTLVGGVCAKKDELDQMIEKHLKNNWRINRISKMDLVILRIAIFEMKYVADVPAPVALNEAIELTKTFSDDRSRKFVNGVLSNILNEMEAGA</sequence>
<dbReference type="SUPFAM" id="SSF48013">
    <property type="entry name" value="NusB-like"/>
    <property type="match status" value="1"/>
</dbReference>
<evidence type="ECO:0000313" key="8">
    <source>
        <dbReference type="EMBL" id="OAQ56903.1"/>
    </source>
</evidence>
<dbReference type="EMBL" id="LWMN01000001">
    <property type="protein sequence ID" value="OAQ56903.1"/>
    <property type="molecule type" value="Genomic_DNA"/>
</dbReference>
<organism evidence="8 9">
    <name type="scientific">Enterococcus thailandicus</name>
    <dbReference type="NCBI Taxonomy" id="417368"/>
    <lineage>
        <taxon>Bacteria</taxon>
        <taxon>Bacillati</taxon>
        <taxon>Bacillota</taxon>
        <taxon>Bacilli</taxon>
        <taxon>Lactobacillales</taxon>
        <taxon>Enterococcaceae</taxon>
        <taxon>Enterococcus</taxon>
    </lineage>
</organism>
<evidence type="ECO:0000256" key="2">
    <source>
        <dbReference type="ARBA" id="ARBA00022814"/>
    </source>
</evidence>
<dbReference type="GO" id="GO:0031564">
    <property type="term" value="P:transcription antitermination"/>
    <property type="evidence" value="ECO:0007669"/>
    <property type="project" value="UniProtKB-KW"/>
</dbReference>
<evidence type="ECO:0000256" key="1">
    <source>
        <dbReference type="ARBA" id="ARBA00005952"/>
    </source>
</evidence>
<dbReference type="AlphaFoldDB" id="A0A179EVR7"/>
<keyword evidence="5 6" id="KW-0804">Transcription</keyword>
<evidence type="ECO:0000256" key="4">
    <source>
        <dbReference type="ARBA" id="ARBA00023015"/>
    </source>
</evidence>
<dbReference type="InterPro" id="IPR035926">
    <property type="entry name" value="NusB-like_sf"/>
</dbReference>
<dbReference type="GO" id="GO:0005829">
    <property type="term" value="C:cytosol"/>
    <property type="evidence" value="ECO:0007669"/>
    <property type="project" value="TreeGrafter"/>
</dbReference>
<dbReference type="HAMAP" id="MF_00073">
    <property type="entry name" value="NusB"/>
    <property type="match status" value="1"/>
</dbReference>
<dbReference type="NCBIfam" id="TIGR01951">
    <property type="entry name" value="nusB"/>
    <property type="match status" value="1"/>
</dbReference>
<dbReference type="GO" id="GO:0006353">
    <property type="term" value="P:DNA-templated transcription termination"/>
    <property type="evidence" value="ECO:0007669"/>
    <property type="project" value="UniProtKB-UniRule"/>
</dbReference>
<proteinExistence type="inferred from homology"/>
<evidence type="ECO:0000256" key="6">
    <source>
        <dbReference type="HAMAP-Rule" id="MF_00073"/>
    </source>
</evidence>
<comment type="similarity">
    <text evidence="1 6">Belongs to the NusB family.</text>
</comment>
<dbReference type="Proteomes" id="UP000078516">
    <property type="component" value="Unassembled WGS sequence"/>
</dbReference>
<reference evidence="8 9" key="1">
    <citation type="submission" date="2016-04" db="EMBL/GenBank/DDBJ databases">
        <title>Draft genome of an Enterococcus thailandicus strain isolated from bovine feces.</title>
        <authorList>
            <person name="Beukers A.G."/>
            <person name="Zaheer R."/>
            <person name="Goji N."/>
            <person name="Cook S.R."/>
            <person name="Amoako K."/>
            <person name="Chaves A.V."/>
            <person name="Ward M.P."/>
            <person name="Mcallister T.A."/>
        </authorList>
    </citation>
    <scope>NUCLEOTIDE SEQUENCE [LARGE SCALE GENOMIC DNA]</scope>
    <source>
        <strain evidence="8 9">F0711D 46</strain>
    </source>
</reference>
<accession>A0A179EVR7</accession>
<evidence type="ECO:0000256" key="5">
    <source>
        <dbReference type="ARBA" id="ARBA00023163"/>
    </source>
</evidence>
<protein>
    <recommendedName>
        <fullName evidence="6">Transcription antitermination protein NusB</fullName>
    </recommendedName>
    <alternativeName>
        <fullName evidence="6">Antitermination factor NusB</fullName>
    </alternativeName>
</protein>
<dbReference type="NCBIfam" id="NF001223">
    <property type="entry name" value="PRK00202.1-1"/>
    <property type="match status" value="1"/>
</dbReference>
<dbReference type="GO" id="GO:0003723">
    <property type="term" value="F:RNA binding"/>
    <property type="evidence" value="ECO:0007669"/>
    <property type="project" value="UniProtKB-UniRule"/>
</dbReference>
<evidence type="ECO:0000313" key="9">
    <source>
        <dbReference type="Proteomes" id="UP000078516"/>
    </source>
</evidence>
<feature type="domain" description="NusB/RsmB/TIM44" evidence="7">
    <location>
        <begin position="8"/>
        <end position="142"/>
    </location>
</feature>
<comment type="function">
    <text evidence="6">Involved in transcription antitermination. Required for transcription of ribosomal RNA (rRNA) genes. Binds specifically to the boxA antiterminator sequence of the ribosomal RNA (rrn) operons.</text>
</comment>
<dbReference type="InterPro" id="IPR006027">
    <property type="entry name" value="NusB_RsmB_TIM44"/>
</dbReference>
<dbReference type="PANTHER" id="PTHR11078">
    <property type="entry name" value="N UTILIZATION SUBSTANCE PROTEIN B-RELATED"/>
    <property type="match status" value="1"/>
</dbReference>
<keyword evidence="4 6" id="KW-0805">Transcription regulation</keyword>
<evidence type="ECO:0000259" key="7">
    <source>
        <dbReference type="Pfam" id="PF01029"/>
    </source>
</evidence>
<evidence type="ECO:0000256" key="3">
    <source>
        <dbReference type="ARBA" id="ARBA00022884"/>
    </source>
</evidence>
<comment type="caution">
    <text evidence="8">The sequence shown here is derived from an EMBL/GenBank/DDBJ whole genome shotgun (WGS) entry which is preliminary data.</text>
</comment>